<dbReference type="InterPro" id="IPR044851">
    <property type="entry name" value="Wax_synthase"/>
</dbReference>
<comment type="subcellular location">
    <subcellularLocation>
        <location evidence="1">Membrane</location>
        <topology evidence="1">Multi-pass membrane protein</topology>
    </subcellularLocation>
</comment>
<keyword evidence="4 7" id="KW-0812">Transmembrane</keyword>
<dbReference type="Proteomes" id="UP000266234">
    <property type="component" value="Unassembled WGS sequence"/>
</dbReference>
<dbReference type="GO" id="GO:0008374">
    <property type="term" value="F:O-acyltransferase activity"/>
    <property type="evidence" value="ECO:0007669"/>
    <property type="project" value="InterPro"/>
</dbReference>
<dbReference type="PANTHER" id="PTHR31595">
    <property type="entry name" value="LONG-CHAIN-ALCOHOL O-FATTY-ACYLTRANSFERASE 3-RELATED"/>
    <property type="match status" value="1"/>
</dbReference>
<feature type="transmembrane region" description="Helical" evidence="7">
    <location>
        <begin position="351"/>
        <end position="373"/>
    </location>
</feature>
<feature type="transmembrane region" description="Helical" evidence="7">
    <location>
        <begin position="433"/>
        <end position="454"/>
    </location>
</feature>
<evidence type="ECO:0000256" key="4">
    <source>
        <dbReference type="ARBA" id="ARBA00022692"/>
    </source>
</evidence>
<evidence type="ECO:0000313" key="9">
    <source>
        <dbReference type="EMBL" id="RGP73137.1"/>
    </source>
</evidence>
<dbReference type="InterPro" id="IPR032805">
    <property type="entry name" value="Wax_synthase_dom"/>
</dbReference>
<dbReference type="GO" id="GO:0016020">
    <property type="term" value="C:membrane"/>
    <property type="evidence" value="ECO:0007669"/>
    <property type="project" value="UniProtKB-SubCell"/>
</dbReference>
<feature type="transmembrane region" description="Helical" evidence="7">
    <location>
        <begin position="33"/>
        <end position="52"/>
    </location>
</feature>
<evidence type="ECO:0000256" key="2">
    <source>
        <dbReference type="ARBA" id="ARBA00007282"/>
    </source>
</evidence>
<comment type="caution">
    <text evidence="9">The sequence shown here is derived from an EMBL/GenBank/DDBJ whole genome shotgun (WGS) entry which is preliminary data.</text>
</comment>
<evidence type="ECO:0000256" key="3">
    <source>
        <dbReference type="ARBA" id="ARBA00022679"/>
    </source>
</evidence>
<organism evidence="9 10">
    <name type="scientific">Fusarium longipes</name>
    <dbReference type="NCBI Taxonomy" id="694270"/>
    <lineage>
        <taxon>Eukaryota</taxon>
        <taxon>Fungi</taxon>
        <taxon>Dikarya</taxon>
        <taxon>Ascomycota</taxon>
        <taxon>Pezizomycotina</taxon>
        <taxon>Sordariomycetes</taxon>
        <taxon>Hypocreomycetidae</taxon>
        <taxon>Hypocreales</taxon>
        <taxon>Nectriaceae</taxon>
        <taxon>Fusarium</taxon>
    </lineage>
</organism>
<dbReference type="GO" id="GO:0006629">
    <property type="term" value="P:lipid metabolic process"/>
    <property type="evidence" value="ECO:0007669"/>
    <property type="project" value="InterPro"/>
</dbReference>
<name>A0A395SM03_9HYPO</name>
<dbReference type="AlphaFoldDB" id="A0A395SM03"/>
<sequence>MSHTHRRDELIPSTSDTTMEIVSKLGNFPAFNLLHYASTLLGVCTYAALVIVTTPKSGITSSVRYSSPAIVLAVGKQLFQESSGISGSLAHRSLTLALTALFILQCCNFLAITRLDTNDLVKENVFQASDSLMNKTYRTVCLIFNVRGIGTTWQAKHLSDFPKFYSQRSETREPSASWFILRQSLIVAWQYLLLDLIHVSSLGTQKEDTQRTFGPGTEYIYFNATPEQWVGRFIVGIIAWIIPGRVSIDIPYRALSIVSVLFGFASPQQWPPLFGSISDAYTIRGFWSTFWHQYCRWALTSISNFICRDVLRLPRPSLVERYLNISVVFLASAVVHMAIDSFCWGPPSKLPALAFFGSFVVGIIVEDTIQFLCRQISGNKKQHGKQAVPVWHRAVGYIWVALWFIVTSSWYLYHNTRLPPDDKWMVPVSLVDTIGLETSKVLLLISGLILKFVLGIEV</sequence>
<feature type="transmembrane region" description="Helical" evidence="7">
    <location>
        <begin position="394"/>
        <end position="413"/>
    </location>
</feature>
<gene>
    <name evidence="9" type="ORF">FLONG3_6453</name>
</gene>
<dbReference type="PANTHER" id="PTHR31595:SF27">
    <property type="entry name" value="WAX SYNTHASE DOMAIN-CONTAINING PROTEIN-RELATED"/>
    <property type="match status" value="1"/>
</dbReference>
<feature type="domain" description="Wax synthase" evidence="8">
    <location>
        <begin position="270"/>
        <end position="356"/>
    </location>
</feature>
<comment type="similarity">
    <text evidence="2">Belongs to the wax synthase family.</text>
</comment>
<dbReference type="EMBL" id="PXOG01000144">
    <property type="protein sequence ID" value="RGP73137.1"/>
    <property type="molecule type" value="Genomic_DNA"/>
</dbReference>
<evidence type="ECO:0000256" key="7">
    <source>
        <dbReference type="SAM" id="Phobius"/>
    </source>
</evidence>
<dbReference type="OrthoDB" id="1077582at2759"/>
<keyword evidence="3" id="KW-0808">Transferase</keyword>
<protein>
    <submittedName>
        <fullName evidence="9">Trichothecene-4-o</fullName>
    </submittedName>
</protein>
<keyword evidence="6 7" id="KW-0472">Membrane</keyword>
<dbReference type="Pfam" id="PF13813">
    <property type="entry name" value="MBOAT_2"/>
    <property type="match status" value="1"/>
</dbReference>
<evidence type="ECO:0000256" key="5">
    <source>
        <dbReference type="ARBA" id="ARBA00022989"/>
    </source>
</evidence>
<evidence type="ECO:0000259" key="8">
    <source>
        <dbReference type="Pfam" id="PF13813"/>
    </source>
</evidence>
<accession>A0A395SM03</accession>
<keyword evidence="5 7" id="KW-1133">Transmembrane helix</keyword>
<proteinExistence type="inferred from homology"/>
<feature type="transmembrane region" description="Helical" evidence="7">
    <location>
        <begin position="322"/>
        <end position="339"/>
    </location>
</feature>
<evidence type="ECO:0000256" key="6">
    <source>
        <dbReference type="ARBA" id="ARBA00023136"/>
    </source>
</evidence>
<evidence type="ECO:0000313" key="10">
    <source>
        <dbReference type="Proteomes" id="UP000266234"/>
    </source>
</evidence>
<keyword evidence="10" id="KW-1185">Reference proteome</keyword>
<evidence type="ECO:0000256" key="1">
    <source>
        <dbReference type="ARBA" id="ARBA00004141"/>
    </source>
</evidence>
<reference evidence="9 10" key="1">
    <citation type="journal article" date="2018" name="PLoS Pathog.">
        <title>Evolution of structural diversity of trichothecenes, a family of toxins produced by plant pathogenic and entomopathogenic fungi.</title>
        <authorList>
            <person name="Proctor R.H."/>
            <person name="McCormick S.P."/>
            <person name="Kim H.S."/>
            <person name="Cardoza R.E."/>
            <person name="Stanley A.M."/>
            <person name="Lindo L."/>
            <person name="Kelly A."/>
            <person name="Brown D.W."/>
            <person name="Lee T."/>
            <person name="Vaughan M.M."/>
            <person name="Alexander N.J."/>
            <person name="Busman M."/>
            <person name="Gutierrez S."/>
        </authorList>
    </citation>
    <scope>NUCLEOTIDE SEQUENCE [LARGE SCALE GENOMIC DNA]</scope>
    <source>
        <strain evidence="9 10">NRRL 20695</strain>
    </source>
</reference>